<dbReference type="OMA" id="NNCGPQY"/>
<sequence length="377" mass="40308">MSSSLQVAFNARPIAAVLVTLALATASPASASGVCERLGARLAGLQTEFTTTASLRDFTGAVSRQNIELRRAKNERRRMDCSSDSVIVIGGNDEAACGDLETTIARMEENLRNLKAQRRHLIGGGGDEIRRRILAAMELNGCSGMPSDGWNGQYGDSGFANASASEETEVRRNILRDLPPDSDAYPLLLDGPGEDVPLIEHDFAGSLRTMCVRTCDGAFFPISSHATPANFGRDADLCRARCPGAETELYYHVLETEEADRMVSASTGRPYTELPTAFAYRARGAGSPGICGCQVPDPTATAVDQKSGSAGRLTVVSPSVVTIGPKKEAPAKPIEERPYDPAKSKVRVVGPTFLPQQESAIDLEHPLGPTYQPLQEN</sequence>
<evidence type="ECO:0000256" key="3">
    <source>
        <dbReference type="SAM" id="SignalP"/>
    </source>
</evidence>
<evidence type="ECO:0000256" key="2">
    <source>
        <dbReference type="SAM" id="MobiDB-lite"/>
    </source>
</evidence>
<feature type="region of interest" description="Disordered" evidence="2">
    <location>
        <begin position="355"/>
        <end position="377"/>
    </location>
</feature>
<dbReference type="Pfam" id="PF11064">
    <property type="entry name" value="DUF2865"/>
    <property type="match status" value="1"/>
</dbReference>
<evidence type="ECO:0008006" key="8">
    <source>
        <dbReference type="Google" id="ProtNLM"/>
    </source>
</evidence>
<evidence type="ECO:0000313" key="6">
    <source>
        <dbReference type="Proteomes" id="UP000507954"/>
    </source>
</evidence>
<dbReference type="EMBL" id="NBUC01000186">
    <property type="protein sequence ID" value="PLT91688.1"/>
    <property type="molecule type" value="Genomic_DNA"/>
</dbReference>
<evidence type="ECO:0000313" key="7">
    <source>
        <dbReference type="Proteomes" id="UP001190825"/>
    </source>
</evidence>
<dbReference type="GeneID" id="61612794"/>
<keyword evidence="7" id="KW-1185">Reference proteome</keyword>
<accession>A0A508WXD2</accession>
<gene>
    <name evidence="4" type="ORF">BMJ33_35065</name>
    <name evidence="5" type="ORF">EMEDMD4_180114</name>
</gene>
<dbReference type="AlphaFoldDB" id="A0A508WXD2"/>
<dbReference type="RefSeq" id="WP_011975711.1">
    <property type="nucleotide sequence ID" value="NZ_ATYC01000022.1"/>
</dbReference>
<keyword evidence="1" id="KW-0175">Coiled coil</keyword>
<protein>
    <recommendedName>
        <fullName evidence="8">DUF2865 domain-containing protein</fullName>
    </recommendedName>
</protein>
<dbReference type="Proteomes" id="UP000507954">
    <property type="component" value="Unassembled WGS sequence"/>
</dbReference>
<evidence type="ECO:0000313" key="4">
    <source>
        <dbReference type="EMBL" id="PLT91688.1"/>
    </source>
</evidence>
<dbReference type="InterPro" id="IPR021293">
    <property type="entry name" value="DUF2865"/>
</dbReference>
<proteinExistence type="predicted"/>
<dbReference type="EMBL" id="CABFNB010000082">
    <property type="protein sequence ID" value="VTZ60698.1"/>
    <property type="molecule type" value="Genomic_DNA"/>
</dbReference>
<evidence type="ECO:0000256" key="1">
    <source>
        <dbReference type="SAM" id="Coils"/>
    </source>
</evidence>
<name>A0A508WXD2_9HYPH</name>
<feature type="signal peptide" evidence="3">
    <location>
        <begin position="1"/>
        <end position="31"/>
    </location>
</feature>
<feature type="chain" id="PRO_5021185550" description="DUF2865 domain-containing protein" evidence="3">
    <location>
        <begin position="32"/>
        <end position="377"/>
    </location>
</feature>
<reference evidence="5 6" key="3">
    <citation type="submission" date="2019-06" db="EMBL/GenBank/DDBJ databases">
        <authorList>
            <person name="Le Quere A."/>
            <person name="Colella S."/>
        </authorList>
    </citation>
    <scope>NUCLEOTIDE SEQUENCE [LARGE SCALE GENOMIC DNA]</scope>
    <source>
        <strain evidence="5">EmedicaeMD41</strain>
    </source>
</reference>
<reference evidence="4" key="1">
    <citation type="submission" date="2017-04" db="EMBL/GenBank/DDBJ databases">
        <authorList>
            <person name="Porter S."/>
            <person name="Friesen M.L."/>
            <person name="Faber-Hammond J."/>
        </authorList>
    </citation>
    <scope>NUCLEOTIDE SEQUENCE</scope>
    <source>
        <strain evidence="4">Str16</strain>
    </source>
</reference>
<evidence type="ECO:0000313" key="5">
    <source>
        <dbReference type="EMBL" id="VTZ60698.1"/>
    </source>
</evidence>
<organism evidence="5 6">
    <name type="scientific">Sinorhizobium medicae</name>
    <dbReference type="NCBI Taxonomy" id="110321"/>
    <lineage>
        <taxon>Bacteria</taxon>
        <taxon>Pseudomonadati</taxon>
        <taxon>Pseudomonadota</taxon>
        <taxon>Alphaproteobacteria</taxon>
        <taxon>Hyphomicrobiales</taxon>
        <taxon>Rhizobiaceae</taxon>
        <taxon>Sinorhizobium/Ensifer group</taxon>
        <taxon>Sinorhizobium</taxon>
    </lineage>
</organism>
<feature type="coiled-coil region" evidence="1">
    <location>
        <begin position="97"/>
        <end position="124"/>
    </location>
</feature>
<keyword evidence="3" id="KW-0732">Signal</keyword>
<reference evidence="4 7" key="2">
    <citation type="journal article" date="2018" name="FEMS Microbiol. Ecol.">
        <title>Co-invading symbiotic mutualists of Medicago polymorpha retain high ancestral diversity and contain diverse accessory genomes.</title>
        <authorList>
            <person name="Porter S.S."/>
            <person name="Faber-Hammond J.J."/>
            <person name="Friesen M.L."/>
        </authorList>
    </citation>
    <scope>NUCLEOTIDE SEQUENCE [LARGE SCALE GENOMIC DNA]</scope>
    <source>
        <strain evidence="4 7">Str16</strain>
    </source>
</reference>
<dbReference type="Proteomes" id="UP001190825">
    <property type="component" value="Unassembled WGS sequence"/>
</dbReference>